<proteinExistence type="predicted"/>
<dbReference type="RefSeq" id="WP_152196109.1">
    <property type="nucleotide sequence ID" value="NZ_VUKD01000004.1"/>
</dbReference>
<evidence type="ECO:0000259" key="2">
    <source>
        <dbReference type="Pfam" id="PF14065"/>
    </source>
</evidence>
<name>A0A6N7EGY9_9MICO</name>
<keyword evidence="4" id="KW-1185">Reference proteome</keyword>
<comment type="caution">
    <text evidence="3">The sequence shown here is derived from an EMBL/GenBank/DDBJ whole genome shotgun (WGS) entry which is preliminary data.</text>
</comment>
<dbReference type="OrthoDB" id="527247at2"/>
<feature type="region of interest" description="Disordered" evidence="1">
    <location>
        <begin position="349"/>
        <end position="382"/>
    </location>
</feature>
<evidence type="ECO:0000313" key="4">
    <source>
        <dbReference type="Proteomes" id="UP000437709"/>
    </source>
</evidence>
<dbReference type="Pfam" id="PF14065">
    <property type="entry name" value="Pvc16_N"/>
    <property type="match status" value="1"/>
</dbReference>
<gene>
    <name evidence="3" type="ORF">GB881_09650</name>
</gene>
<dbReference type="EMBL" id="WHPC01000032">
    <property type="protein sequence ID" value="MPV37310.1"/>
    <property type="molecule type" value="Genomic_DNA"/>
</dbReference>
<evidence type="ECO:0000313" key="3">
    <source>
        <dbReference type="EMBL" id="MPV37310.1"/>
    </source>
</evidence>
<feature type="domain" description="Pvc16 N-terminal" evidence="2">
    <location>
        <begin position="9"/>
        <end position="206"/>
    </location>
</feature>
<evidence type="ECO:0000256" key="1">
    <source>
        <dbReference type="SAM" id="MobiDB-lite"/>
    </source>
</evidence>
<accession>A0A6N7EGY9</accession>
<dbReference type="InterPro" id="IPR025351">
    <property type="entry name" value="Pvc16_N"/>
</dbReference>
<protein>
    <submittedName>
        <fullName evidence="3">DUF4255 domain-containing protein</fullName>
    </submittedName>
</protein>
<dbReference type="Proteomes" id="UP000437709">
    <property type="component" value="Unassembled WGS sequence"/>
</dbReference>
<dbReference type="AlphaFoldDB" id="A0A6N7EGY9"/>
<reference evidence="3 4" key="1">
    <citation type="submission" date="2019-10" db="EMBL/GenBank/DDBJ databases">
        <title>Georgenia wutianyii sp. nov. and Georgenia yuyongxinii sp. nov. isolated from plateau pika (Ochotona curzoniae) in the Qinghai-Tibet plateau of China.</title>
        <authorList>
            <person name="Tian Z."/>
        </authorList>
    </citation>
    <scope>NUCLEOTIDE SEQUENCE [LARGE SCALE GENOMIC DNA]</scope>
    <source>
        <strain evidence="3 4">JCM 19765</strain>
    </source>
</reference>
<sequence>MSNSLAIAAVTSTLRYVIDRSLSGGAAPVGGARVTTLRPDRIADLTAGDTPTPGLNLFCFQLTPNHAWNLSDLPTRHTDGSLARRPVAALDLHYLLTGYGAEPTLDAQRLLARAVLALAVTPVLTRAVVTEALDLYAADDGMDFLAAADLADQLDLVKLSPDPLSLEEVSKLWGVVGSHYELSAAYVASVVLLEADVVPTTALPVRSRHVVVSAAGPPRIAEVATVPAGGAVVTGTELVVSGTGLLGPATEVRVGAAVLDPADGATAQRIGVTVTADVPCGVHSLRVRHRAAPDGAGGPQRVLATSGAVPLMVRPTVTVSPPEPGAELAVGLVPAVQAGQRAVVTLRRLSGGDPQDPSYRSVDFPPAPPGSPPRDTLLVDPADVGPGRWLVRVAVDGVESLPELDGDTYGSPSVELP</sequence>
<organism evidence="3 4">
    <name type="scientific">Georgenia subflava</name>
    <dbReference type="NCBI Taxonomy" id="1622177"/>
    <lineage>
        <taxon>Bacteria</taxon>
        <taxon>Bacillati</taxon>
        <taxon>Actinomycetota</taxon>
        <taxon>Actinomycetes</taxon>
        <taxon>Micrococcales</taxon>
        <taxon>Bogoriellaceae</taxon>
        <taxon>Georgenia</taxon>
    </lineage>
</organism>